<organism evidence="1 2">
    <name type="scientific">Saprolegnia parasitica (strain CBS 223.65)</name>
    <dbReference type="NCBI Taxonomy" id="695850"/>
    <lineage>
        <taxon>Eukaryota</taxon>
        <taxon>Sar</taxon>
        <taxon>Stramenopiles</taxon>
        <taxon>Oomycota</taxon>
        <taxon>Saprolegniomycetes</taxon>
        <taxon>Saprolegniales</taxon>
        <taxon>Saprolegniaceae</taxon>
        <taxon>Saprolegnia</taxon>
    </lineage>
</organism>
<dbReference type="VEuPathDB" id="FungiDB:SPRG_20083"/>
<gene>
    <name evidence="1" type="ORF">SPRG_20083</name>
</gene>
<evidence type="ECO:0000313" key="2">
    <source>
        <dbReference type="Proteomes" id="UP000030745"/>
    </source>
</evidence>
<proteinExistence type="predicted"/>
<reference evidence="1 2" key="1">
    <citation type="journal article" date="2013" name="PLoS Genet.">
        <title>Distinctive expansion of potential virulence genes in the genome of the oomycete fish pathogen Saprolegnia parasitica.</title>
        <authorList>
            <person name="Jiang R.H."/>
            <person name="de Bruijn I."/>
            <person name="Haas B.J."/>
            <person name="Belmonte R."/>
            <person name="Lobach L."/>
            <person name="Christie J."/>
            <person name="van den Ackerveken G."/>
            <person name="Bottin A."/>
            <person name="Bulone V."/>
            <person name="Diaz-Moreno S.M."/>
            <person name="Dumas B."/>
            <person name="Fan L."/>
            <person name="Gaulin E."/>
            <person name="Govers F."/>
            <person name="Grenville-Briggs L.J."/>
            <person name="Horner N.R."/>
            <person name="Levin J.Z."/>
            <person name="Mammella M."/>
            <person name="Meijer H.J."/>
            <person name="Morris P."/>
            <person name="Nusbaum C."/>
            <person name="Oome S."/>
            <person name="Phillips A.J."/>
            <person name="van Rooyen D."/>
            <person name="Rzeszutek E."/>
            <person name="Saraiva M."/>
            <person name="Secombes C.J."/>
            <person name="Seidl M.F."/>
            <person name="Snel B."/>
            <person name="Stassen J.H."/>
            <person name="Sykes S."/>
            <person name="Tripathy S."/>
            <person name="van den Berg H."/>
            <person name="Vega-Arreguin J.C."/>
            <person name="Wawra S."/>
            <person name="Young S.K."/>
            <person name="Zeng Q."/>
            <person name="Dieguez-Uribeondo J."/>
            <person name="Russ C."/>
            <person name="Tyler B.M."/>
            <person name="van West P."/>
        </authorList>
    </citation>
    <scope>NUCLEOTIDE SEQUENCE [LARGE SCALE GENOMIC DNA]</scope>
    <source>
        <strain evidence="1 2">CBS 223.65</strain>
    </source>
</reference>
<dbReference type="EMBL" id="KK583208">
    <property type="protein sequence ID" value="KDO28980.1"/>
    <property type="molecule type" value="Genomic_DNA"/>
</dbReference>
<keyword evidence="2" id="KW-1185">Reference proteome</keyword>
<accession>A0A067CIG5</accession>
<dbReference type="Proteomes" id="UP000030745">
    <property type="component" value="Unassembled WGS sequence"/>
</dbReference>
<evidence type="ECO:0000313" key="1">
    <source>
        <dbReference type="EMBL" id="KDO28980.1"/>
    </source>
</evidence>
<dbReference type="KEGG" id="spar:SPRG_20083"/>
<dbReference type="RefSeq" id="XP_012200313.1">
    <property type="nucleotide sequence ID" value="XM_012344923.1"/>
</dbReference>
<sequence length="107" mass="12137">ARDVVGRRLRLATRTDLRRGRDRAARRRHCARLDREQRELAPPAAAGAAATAWTVDRGACPAHAWRTRDQAPRSSSTIIIIIIMKGSHHRRLELYRVLKTIQIAVAR</sequence>
<dbReference type="AlphaFoldDB" id="A0A067CIG5"/>
<protein>
    <submittedName>
        <fullName evidence="1">Uncharacterized protein</fullName>
    </submittedName>
</protein>
<dbReference type="GeneID" id="24141314"/>
<feature type="non-terminal residue" evidence="1">
    <location>
        <position position="1"/>
    </location>
</feature>
<name>A0A067CIG5_SAPPC</name>